<evidence type="ECO:0000313" key="1">
    <source>
        <dbReference type="EMBL" id="ERM00578.1"/>
    </source>
</evidence>
<dbReference type="EMBL" id="ASXJ01000282">
    <property type="protein sequence ID" value="ERM00578.1"/>
    <property type="molecule type" value="Genomic_DNA"/>
</dbReference>
<dbReference type="GO" id="GO:0019867">
    <property type="term" value="C:outer membrane"/>
    <property type="evidence" value="ECO:0007669"/>
    <property type="project" value="InterPro"/>
</dbReference>
<dbReference type="Proteomes" id="UP000016842">
    <property type="component" value="Unassembled WGS sequence"/>
</dbReference>
<evidence type="ECO:0008006" key="3">
    <source>
        <dbReference type="Google" id="ProtNLM"/>
    </source>
</evidence>
<name>U4V6C5_9HYPH</name>
<organism evidence="1 2">
    <name type="scientific">Brucella intermedia 229E</name>
    <dbReference type="NCBI Taxonomy" id="1337887"/>
    <lineage>
        <taxon>Bacteria</taxon>
        <taxon>Pseudomonadati</taxon>
        <taxon>Pseudomonadota</taxon>
        <taxon>Alphaproteobacteria</taxon>
        <taxon>Hyphomicrobiales</taxon>
        <taxon>Brucellaceae</taxon>
        <taxon>Brucella/Ochrobactrum group</taxon>
        <taxon>Brucella</taxon>
    </lineage>
</organism>
<gene>
    <name evidence="1" type="ORF">Q644_25950</name>
</gene>
<protein>
    <recommendedName>
        <fullName evidence="3">Autotransporter outer membrane beta-barrel domain-containing protein</fullName>
    </recommendedName>
</protein>
<reference evidence="1 2" key="1">
    <citation type="journal article" date="2014" name="FEMS Microbiol. Lett.">
        <title>Genome sequencing analysis reveals virulence-related gene content of Ochrobactrum intermedium strain 229E, a urease-positive strain isolated from the human gastric niche.</title>
        <authorList>
            <person name="Kulkarni G.J."/>
            <person name="Shetty S."/>
            <person name="Dharne M.S."/>
            <person name="Shouche Y.S."/>
        </authorList>
    </citation>
    <scope>NUCLEOTIDE SEQUENCE [LARGE SCALE GENOMIC DNA]</scope>
    <source>
        <strain evidence="1 2">229E</strain>
    </source>
</reference>
<dbReference type="InterPro" id="IPR006315">
    <property type="entry name" value="OM_autotransptr_brl_dom"/>
</dbReference>
<evidence type="ECO:0000313" key="2">
    <source>
        <dbReference type="Proteomes" id="UP000016842"/>
    </source>
</evidence>
<proteinExistence type="predicted"/>
<dbReference type="NCBIfam" id="TIGR01414">
    <property type="entry name" value="autotrans_barl"/>
    <property type="match status" value="1"/>
</dbReference>
<comment type="caution">
    <text evidence="1">The sequence shown here is derived from an EMBL/GenBank/DDBJ whole genome shotgun (WGS) entry which is preliminary data.</text>
</comment>
<accession>U4V6C5</accession>
<dbReference type="PATRIC" id="fig|1337887.3.peg.4160"/>
<dbReference type="AlphaFoldDB" id="U4V6C5"/>
<sequence length="135" mass="13616">MVRSGGTIIAGSQSQLKVNGDLTLESGASFNYDLGTSNAHKAASIQVNGDLTLNGATVNVTGTSDSALIGYHRLISYGGALTTANAGLVVGETPITDPIGYSYAIDYAPNVVDLHSAAERSGPSPGMGGRQCIGS</sequence>